<sequence>EVELTDELGIEALPKQTYERTRRRPFVFNIMVAGETGLGKTTFMNTLFNTDLTEEILPKCSTHPSMAGMLTRCTHTLCATELTENGVTLNLTVIDTPGFGDQLNRESNLLPIVEYIDEQFDAYLKAERSPNFRMAIPDTRVHALLYFITPTGSRLKELDIEFLKTLSNKVNVIPIIAKADALTPKERAAYKQSILGDINRCGIPIYPTAFTDEQENIQDIEQYIPFSVIGSDRLVEVEGRKVRGRVYRWGTVAVEDENHCDFVHLRRMLMDTCLADLIETTHTHHYANYRAGQLRA</sequence>
<feature type="non-terminal residue" evidence="7">
    <location>
        <position position="296"/>
    </location>
</feature>
<dbReference type="InterPro" id="IPR027417">
    <property type="entry name" value="P-loop_NTPase"/>
</dbReference>
<dbReference type="EMBL" id="KZ989313">
    <property type="protein sequence ID" value="RKP26881.1"/>
    <property type="molecule type" value="Genomic_DNA"/>
</dbReference>
<dbReference type="CDD" id="cd01850">
    <property type="entry name" value="CDC_Septin"/>
    <property type="match status" value="1"/>
</dbReference>
<proteinExistence type="predicted"/>
<reference evidence="8" key="1">
    <citation type="journal article" date="2018" name="Nat. Microbiol.">
        <title>Leveraging single-cell genomics to expand the fungal tree of life.</title>
        <authorList>
            <person name="Ahrendt S.R."/>
            <person name="Quandt C.A."/>
            <person name="Ciobanu D."/>
            <person name="Clum A."/>
            <person name="Salamov A."/>
            <person name="Andreopoulos B."/>
            <person name="Cheng J.F."/>
            <person name="Woyke T."/>
            <person name="Pelin A."/>
            <person name="Henrissat B."/>
            <person name="Reynolds N.K."/>
            <person name="Benny G.L."/>
            <person name="Smith M.E."/>
            <person name="James T.Y."/>
            <person name="Grigoriev I.V."/>
        </authorList>
    </citation>
    <scope>NUCLEOTIDE SEQUENCE [LARGE SCALE GENOMIC DNA]</scope>
    <source>
        <strain evidence="8">Benny S71-1</strain>
    </source>
</reference>
<dbReference type="InterPro" id="IPR016491">
    <property type="entry name" value="Septin"/>
</dbReference>
<dbReference type="GO" id="GO:0000281">
    <property type="term" value="P:mitotic cytokinesis"/>
    <property type="evidence" value="ECO:0007669"/>
    <property type="project" value="UniProtKB-ARBA"/>
</dbReference>
<evidence type="ECO:0000256" key="1">
    <source>
        <dbReference type="ARBA" id="ARBA00022618"/>
    </source>
</evidence>
<organism evidence="7 8">
    <name type="scientific">Syncephalis pseudoplumigaleata</name>
    <dbReference type="NCBI Taxonomy" id="1712513"/>
    <lineage>
        <taxon>Eukaryota</taxon>
        <taxon>Fungi</taxon>
        <taxon>Fungi incertae sedis</taxon>
        <taxon>Zoopagomycota</taxon>
        <taxon>Zoopagomycotina</taxon>
        <taxon>Zoopagomycetes</taxon>
        <taxon>Zoopagales</taxon>
        <taxon>Piptocephalidaceae</taxon>
        <taxon>Syncephalis</taxon>
    </lineage>
</organism>
<evidence type="ECO:0000256" key="3">
    <source>
        <dbReference type="ARBA" id="ARBA00023054"/>
    </source>
</evidence>
<dbReference type="GO" id="GO:0031105">
    <property type="term" value="C:septin complex"/>
    <property type="evidence" value="ECO:0007669"/>
    <property type="project" value="UniProtKB-ARBA"/>
</dbReference>
<accession>A0A4P9Z4V0</accession>
<evidence type="ECO:0000313" key="8">
    <source>
        <dbReference type="Proteomes" id="UP000278143"/>
    </source>
</evidence>
<evidence type="ECO:0000313" key="7">
    <source>
        <dbReference type="EMBL" id="RKP26881.1"/>
    </source>
</evidence>
<keyword evidence="5" id="KW-0131">Cell cycle</keyword>
<feature type="domain" description="Septin-type G" evidence="6">
    <location>
        <begin position="24"/>
        <end position="296"/>
    </location>
</feature>
<keyword evidence="1" id="KW-0132">Cell division</keyword>
<dbReference type="Proteomes" id="UP000278143">
    <property type="component" value="Unassembled WGS sequence"/>
</dbReference>
<evidence type="ECO:0000259" key="6">
    <source>
        <dbReference type="PROSITE" id="PS51719"/>
    </source>
</evidence>
<evidence type="ECO:0000256" key="4">
    <source>
        <dbReference type="ARBA" id="ARBA00023134"/>
    </source>
</evidence>
<keyword evidence="3" id="KW-0175">Coiled coil</keyword>
<gene>
    <name evidence="7" type="ORF">SYNPS1DRAFT_8990</name>
</gene>
<dbReference type="PIRSF" id="PIRSF006698">
    <property type="entry name" value="Septin"/>
    <property type="match status" value="1"/>
</dbReference>
<dbReference type="SUPFAM" id="SSF52540">
    <property type="entry name" value="P-loop containing nucleoside triphosphate hydrolases"/>
    <property type="match status" value="1"/>
</dbReference>
<dbReference type="AlphaFoldDB" id="A0A4P9Z4V0"/>
<dbReference type="Gene3D" id="3.40.50.300">
    <property type="entry name" value="P-loop containing nucleotide triphosphate hydrolases"/>
    <property type="match status" value="1"/>
</dbReference>
<keyword evidence="4" id="KW-0342">GTP-binding</keyword>
<keyword evidence="2" id="KW-0547">Nucleotide-binding</keyword>
<evidence type="ECO:0000256" key="5">
    <source>
        <dbReference type="ARBA" id="ARBA00023306"/>
    </source>
</evidence>
<protein>
    <submittedName>
        <fullName evidence="7">Septin-type guanine nucleotide-binding (G) domain-containing protein</fullName>
    </submittedName>
</protein>
<dbReference type="Pfam" id="PF00735">
    <property type="entry name" value="Septin"/>
    <property type="match status" value="1"/>
</dbReference>
<dbReference type="GO" id="GO:0005525">
    <property type="term" value="F:GTP binding"/>
    <property type="evidence" value="ECO:0007669"/>
    <property type="project" value="UniProtKB-KW"/>
</dbReference>
<evidence type="ECO:0000256" key="2">
    <source>
        <dbReference type="ARBA" id="ARBA00022741"/>
    </source>
</evidence>
<dbReference type="GO" id="GO:0032161">
    <property type="term" value="C:cleavage apparatus septin structure"/>
    <property type="evidence" value="ECO:0007669"/>
    <property type="project" value="UniProtKB-ARBA"/>
</dbReference>
<dbReference type="PANTHER" id="PTHR18884">
    <property type="entry name" value="SEPTIN"/>
    <property type="match status" value="1"/>
</dbReference>
<dbReference type="PROSITE" id="PS51719">
    <property type="entry name" value="G_SEPTIN"/>
    <property type="match status" value="1"/>
</dbReference>
<dbReference type="OrthoDB" id="416553at2759"/>
<feature type="non-terminal residue" evidence="7">
    <location>
        <position position="1"/>
    </location>
</feature>
<dbReference type="FunFam" id="3.40.50.300:FF:000162">
    <property type="entry name" value="septin-7 isoform X1"/>
    <property type="match status" value="1"/>
</dbReference>
<dbReference type="InterPro" id="IPR030379">
    <property type="entry name" value="G_SEPTIN_dom"/>
</dbReference>
<name>A0A4P9Z4V0_9FUNG</name>
<keyword evidence="8" id="KW-1185">Reference proteome</keyword>